<organism evidence="2 3">
    <name type="scientific">Nocardioides gansuensis</name>
    <dbReference type="NCBI Taxonomy" id="2138300"/>
    <lineage>
        <taxon>Bacteria</taxon>
        <taxon>Bacillati</taxon>
        <taxon>Actinomycetota</taxon>
        <taxon>Actinomycetes</taxon>
        <taxon>Propionibacteriales</taxon>
        <taxon>Nocardioidaceae</taxon>
        <taxon>Nocardioides</taxon>
    </lineage>
</organism>
<comment type="caution">
    <text evidence="2">The sequence shown here is derived from an EMBL/GenBank/DDBJ whole genome shotgun (WGS) entry which is preliminary data.</text>
</comment>
<feature type="region of interest" description="Disordered" evidence="1">
    <location>
        <begin position="39"/>
        <end position="59"/>
    </location>
</feature>
<evidence type="ECO:0000256" key="1">
    <source>
        <dbReference type="SAM" id="MobiDB-lite"/>
    </source>
</evidence>
<keyword evidence="3" id="KW-1185">Reference proteome</keyword>
<name>A0A2T8F694_9ACTN</name>
<dbReference type="EMBL" id="QDGZ01000009">
    <property type="protein sequence ID" value="PVG81231.1"/>
    <property type="molecule type" value="Genomic_DNA"/>
</dbReference>
<gene>
    <name evidence="2" type="ORF">DDE18_18970</name>
</gene>
<evidence type="ECO:0000313" key="3">
    <source>
        <dbReference type="Proteomes" id="UP000246018"/>
    </source>
</evidence>
<evidence type="ECO:0000313" key="2">
    <source>
        <dbReference type="EMBL" id="PVG81231.1"/>
    </source>
</evidence>
<proteinExistence type="predicted"/>
<dbReference type="AlphaFoldDB" id="A0A2T8F694"/>
<sequence length="59" mass="6550">MAGVHGVSLVRVGLRQPRWWRRAETPWVLEVRAQHPIGWGARSASDEPPPGPLLTSVVE</sequence>
<dbReference type="Proteomes" id="UP000246018">
    <property type="component" value="Unassembled WGS sequence"/>
</dbReference>
<reference evidence="2 3" key="1">
    <citation type="submission" date="2018-04" db="EMBL/GenBank/DDBJ databases">
        <title>Genome of Nocardioides gansuensis WSJ-1.</title>
        <authorList>
            <person name="Wu S."/>
            <person name="Wang G."/>
        </authorList>
    </citation>
    <scope>NUCLEOTIDE SEQUENCE [LARGE SCALE GENOMIC DNA]</scope>
    <source>
        <strain evidence="2 3">WSJ-1</strain>
    </source>
</reference>
<accession>A0A2T8F694</accession>
<protein>
    <submittedName>
        <fullName evidence="2">Uncharacterized protein</fullName>
    </submittedName>
</protein>